<dbReference type="Pfam" id="PF10298">
    <property type="entry name" value="WhiA_N"/>
    <property type="match status" value="1"/>
</dbReference>
<evidence type="ECO:0000256" key="2">
    <source>
        <dbReference type="ARBA" id="ARBA00023125"/>
    </source>
</evidence>
<evidence type="ECO:0000256" key="4">
    <source>
        <dbReference type="HAMAP-Rule" id="MF_01420"/>
    </source>
</evidence>
<evidence type="ECO:0000313" key="8">
    <source>
        <dbReference type="EMBL" id="MRX54402.1"/>
    </source>
</evidence>
<dbReference type="SUPFAM" id="SSF55608">
    <property type="entry name" value="Homing endonucleases"/>
    <property type="match status" value="1"/>
</dbReference>
<dbReference type="GO" id="GO:0043937">
    <property type="term" value="P:regulation of sporulation"/>
    <property type="evidence" value="ECO:0007669"/>
    <property type="project" value="InterPro"/>
</dbReference>
<dbReference type="GO" id="GO:0003677">
    <property type="term" value="F:DNA binding"/>
    <property type="evidence" value="ECO:0007669"/>
    <property type="project" value="UniProtKB-UniRule"/>
</dbReference>
<dbReference type="AlphaFoldDB" id="A0A6I2MAT0"/>
<proteinExistence type="inferred from homology"/>
<dbReference type="InterPro" id="IPR018478">
    <property type="entry name" value="Sporu_reg_WhiA_N_dom"/>
</dbReference>
<evidence type="ECO:0000259" key="5">
    <source>
        <dbReference type="Pfam" id="PF02650"/>
    </source>
</evidence>
<evidence type="ECO:0000259" key="6">
    <source>
        <dbReference type="Pfam" id="PF10298"/>
    </source>
</evidence>
<keyword evidence="3 4" id="KW-0131">Cell cycle</keyword>
<dbReference type="PANTHER" id="PTHR37307">
    <property type="entry name" value="CELL DIVISION PROTEIN WHIA-RELATED"/>
    <property type="match status" value="1"/>
</dbReference>
<keyword evidence="9" id="KW-1185">Reference proteome</keyword>
<dbReference type="PANTHER" id="PTHR37307:SF1">
    <property type="entry name" value="CELL DIVISION PROTEIN WHIA-RELATED"/>
    <property type="match status" value="1"/>
</dbReference>
<dbReference type="Pfam" id="PF14527">
    <property type="entry name" value="LAGLIDADG_WhiA"/>
    <property type="match status" value="1"/>
</dbReference>
<organism evidence="8 9">
    <name type="scientific">Metabacillus idriensis</name>
    <dbReference type="NCBI Taxonomy" id="324768"/>
    <lineage>
        <taxon>Bacteria</taxon>
        <taxon>Bacillati</taxon>
        <taxon>Bacillota</taxon>
        <taxon>Bacilli</taxon>
        <taxon>Bacillales</taxon>
        <taxon>Bacillaceae</taxon>
        <taxon>Metabacillus</taxon>
    </lineage>
</organism>
<evidence type="ECO:0000256" key="1">
    <source>
        <dbReference type="ARBA" id="ARBA00022618"/>
    </source>
</evidence>
<feature type="domain" description="WhiA LAGLIDADG-like" evidence="7">
    <location>
        <begin position="125"/>
        <end position="217"/>
    </location>
</feature>
<dbReference type="EMBL" id="WKKF01000002">
    <property type="protein sequence ID" value="MRX54402.1"/>
    <property type="molecule type" value="Genomic_DNA"/>
</dbReference>
<reference evidence="8 9" key="1">
    <citation type="submission" date="2019-11" db="EMBL/GenBank/DDBJ databases">
        <title>Bacillus idriensis genome.</title>
        <authorList>
            <person name="Konopka E.N."/>
            <person name="Newman J.D."/>
        </authorList>
    </citation>
    <scope>NUCLEOTIDE SEQUENCE [LARGE SCALE GENOMIC DNA]</scope>
    <source>
        <strain evidence="8 9">DSM 19097</strain>
    </source>
</reference>
<comment type="function">
    <text evidence="4">Involved in cell division and chromosome segregation.</text>
</comment>
<dbReference type="NCBIfam" id="TIGR00647">
    <property type="entry name" value="DNA_bind_WhiA"/>
    <property type="match status" value="1"/>
</dbReference>
<evidence type="ECO:0000313" key="9">
    <source>
        <dbReference type="Proteomes" id="UP000441585"/>
    </source>
</evidence>
<dbReference type="Gene3D" id="3.10.28.10">
    <property type="entry name" value="Homing endonucleases"/>
    <property type="match status" value="1"/>
</dbReference>
<protein>
    <recommendedName>
        <fullName evidence="4">Probable cell division protein WhiA</fullName>
    </recommendedName>
</protein>
<evidence type="ECO:0000256" key="3">
    <source>
        <dbReference type="ARBA" id="ARBA00023306"/>
    </source>
</evidence>
<dbReference type="InterPro" id="IPR039518">
    <property type="entry name" value="WhiA_LAGLIDADG_dom"/>
</dbReference>
<dbReference type="InterPro" id="IPR023054">
    <property type="entry name" value="Sporulation_regulator_WhiA_C"/>
</dbReference>
<dbReference type="FunFam" id="3.10.28.10:FF:000002">
    <property type="entry name" value="Probable cell division protein WhiA"/>
    <property type="match status" value="1"/>
</dbReference>
<dbReference type="Proteomes" id="UP000441585">
    <property type="component" value="Unassembled WGS sequence"/>
</dbReference>
<dbReference type="HAMAP" id="MF_01420">
    <property type="entry name" value="HTH_type_WhiA"/>
    <property type="match status" value="1"/>
</dbReference>
<evidence type="ECO:0000259" key="7">
    <source>
        <dbReference type="Pfam" id="PF14527"/>
    </source>
</evidence>
<dbReference type="InterPro" id="IPR003802">
    <property type="entry name" value="Sporulation_regulator_WhiA"/>
</dbReference>
<feature type="domain" description="Sporulation transcription regulator WhiA N-terminal" evidence="6">
    <location>
        <begin position="19"/>
        <end position="103"/>
    </location>
</feature>
<comment type="similarity">
    <text evidence="4">Belongs to the WhiA family.</text>
</comment>
<dbReference type="Pfam" id="PF02650">
    <property type="entry name" value="HTH_WhiA"/>
    <property type="match status" value="1"/>
</dbReference>
<name>A0A6I2MAT0_9BACI</name>
<accession>A0A6I2MAT0</accession>
<keyword evidence="1 4" id="KW-0132">Cell division</keyword>
<sequence length="316" mass="36179">MSFASETKKELTNIESKACCLKAELSALIRMNGSLSFSNRKLILDIQTENAAIARRIYTLLKKQYDVSVELLVRKKMRLKKNNVYIVRLIEKAREILEDLGILGENFTFERSISEELVKKKCCKRSYIRGAFLAGGSVNNPETSSYHLEIFSLYKEHNDSLCELMNSFHLNSKTLERKKGYITYLKEAEKISDFLSIIGGHQALLRFEDVRIVRDMRNSVNRLVNCETANLNKTIGAAIRQVENIKFIDEKMGLEALPDKLSEIARLRVEYQDVTLKELGEMVLSGKISKSGINHRLRKLDEIAEQLRNGQPVTIK</sequence>
<feature type="domain" description="Sporulation regulator WhiA C-terminal" evidence="5">
    <location>
        <begin position="220"/>
        <end position="304"/>
    </location>
</feature>
<dbReference type="RefSeq" id="WP_070876434.1">
    <property type="nucleotide sequence ID" value="NZ_CAJFZX010000012.1"/>
</dbReference>
<dbReference type="GO" id="GO:0051301">
    <property type="term" value="P:cell division"/>
    <property type="evidence" value="ECO:0007669"/>
    <property type="project" value="UniProtKB-UniRule"/>
</dbReference>
<gene>
    <name evidence="4 8" type="primary">whiA</name>
    <name evidence="8" type="ORF">GJU41_10490</name>
</gene>
<dbReference type="InterPro" id="IPR027434">
    <property type="entry name" value="Homing_endonucl"/>
</dbReference>
<comment type="caution">
    <text evidence="8">The sequence shown here is derived from an EMBL/GenBank/DDBJ whole genome shotgun (WGS) entry which is preliminary data.</text>
</comment>
<keyword evidence="2 4" id="KW-0238">DNA-binding</keyword>